<gene>
    <name evidence="2" type="ORF">LOD99_4214</name>
</gene>
<organism evidence="2 3">
    <name type="scientific">Oopsacas minuta</name>
    <dbReference type="NCBI Taxonomy" id="111878"/>
    <lineage>
        <taxon>Eukaryota</taxon>
        <taxon>Metazoa</taxon>
        <taxon>Porifera</taxon>
        <taxon>Hexactinellida</taxon>
        <taxon>Hexasterophora</taxon>
        <taxon>Lyssacinosida</taxon>
        <taxon>Leucopsacidae</taxon>
        <taxon>Oopsacas</taxon>
    </lineage>
</organism>
<evidence type="ECO:0000313" key="2">
    <source>
        <dbReference type="EMBL" id="KAI6652828.1"/>
    </source>
</evidence>
<evidence type="ECO:0000313" key="3">
    <source>
        <dbReference type="Proteomes" id="UP001165289"/>
    </source>
</evidence>
<dbReference type="AlphaFoldDB" id="A0AAV7JUX5"/>
<name>A0AAV7JUX5_9METZ</name>
<keyword evidence="3" id="KW-1185">Reference proteome</keyword>
<dbReference type="SUPFAM" id="SSF53474">
    <property type="entry name" value="alpha/beta-Hydrolases"/>
    <property type="match status" value="1"/>
</dbReference>
<accession>A0AAV7JUX5</accession>
<dbReference type="InterPro" id="IPR029058">
    <property type="entry name" value="AB_hydrolase_fold"/>
</dbReference>
<evidence type="ECO:0000259" key="1">
    <source>
        <dbReference type="Pfam" id="PF12146"/>
    </source>
</evidence>
<dbReference type="EMBL" id="JAKMXF010000297">
    <property type="protein sequence ID" value="KAI6652828.1"/>
    <property type="molecule type" value="Genomic_DNA"/>
</dbReference>
<dbReference type="InterPro" id="IPR022742">
    <property type="entry name" value="Hydrolase_4"/>
</dbReference>
<feature type="domain" description="Serine aminopeptidase S33" evidence="1">
    <location>
        <begin position="48"/>
        <end position="281"/>
    </location>
</feature>
<reference evidence="2 3" key="1">
    <citation type="journal article" date="2023" name="BMC Biol.">
        <title>The compact genome of the sponge Oopsacas minuta (Hexactinellida) is lacking key metazoan core genes.</title>
        <authorList>
            <person name="Santini S."/>
            <person name="Schenkelaars Q."/>
            <person name="Jourda C."/>
            <person name="Duchesne M."/>
            <person name="Belahbib H."/>
            <person name="Rocher C."/>
            <person name="Selva M."/>
            <person name="Riesgo A."/>
            <person name="Vervoort M."/>
            <person name="Leys S.P."/>
            <person name="Kodjabachian L."/>
            <person name="Le Bivic A."/>
            <person name="Borchiellini C."/>
            <person name="Claverie J.M."/>
            <person name="Renard E."/>
        </authorList>
    </citation>
    <scope>NUCLEOTIDE SEQUENCE [LARGE SCALE GENOMIC DNA]</scope>
    <source>
        <strain evidence="2">SPO-2</strain>
    </source>
</reference>
<comment type="caution">
    <text evidence="2">The sequence shown here is derived from an EMBL/GenBank/DDBJ whole genome shotgun (WGS) entry which is preliminary data.</text>
</comment>
<dbReference type="InterPro" id="IPR051044">
    <property type="entry name" value="MAG_DAG_Lipase"/>
</dbReference>
<dbReference type="Proteomes" id="UP001165289">
    <property type="component" value="Unassembled WGS sequence"/>
</dbReference>
<dbReference type="PANTHER" id="PTHR11614">
    <property type="entry name" value="PHOSPHOLIPASE-RELATED"/>
    <property type="match status" value="1"/>
</dbReference>
<dbReference type="Gene3D" id="3.40.50.1820">
    <property type="entry name" value="alpha/beta hydrolase"/>
    <property type="match status" value="1"/>
</dbReference>
<proteinExistence type="predicted"/>
<dbReference type="Pfam" id="PF12146">
    <property type="entry name" value="Hydrolase_4"/>
    <property type="match status" value="1"/>
</dbReference>
<protein>
    <submittedName>
        <fullName evidence="2">Monoglyceride lipase isoform X2</fullName>
    </submittedName>
</protein>
<sequence>MATSEYSSKQDPKLDILVPGPHHDLLAGSFINASGLKINTRYWQPKSEIRALVGILHGYAAHCMRYDKVATSLAEDGIFCFGHDYQGMGESEGERVPALDYTVYTADIIQHIALIRSKYPSFPLFLVGQSIGCLLILMCLLERGDLCQGVILLGACIKPAVGWAPRLLLSCANYLAPGYSLIGSDSRSLSRDQEEVRKYQEDPLAWNSGLSIGFIHSFFSHIDMVRPRLGEITTPTLLYHGGSDTTVSPDNAHVIHEAISSSDKEVRVIPLCLHSLLHELEPERSNVVNGIRKWVLDRAVTK</sequence>